<evidence type="ECO:0000313" key="6">
    <source>
        <dbReference type="Proteomes" id="UP001054902"/>
    </source>
</evidence>
<name>A0AAD3H9M3_9STRA</name>
<evidence type="ECO:0000256" key="1">
    <source>
        <dbReference type="ARBA" id="ARBA00022490"/>
    </source>
</evidence>
<dbReference type="AlphaFoldDB" id="A0AAD3H9M3"/>
<dbReference type="GO" id="GO:0001732">
    <property type="term" value="P:formation of cytoplasmic translation initiation complex"/>
    <property type="evidence" value="ECO:0007669"/>
    <property type="project" value="UniProtKB-UniRule"/>
</dbReference>
<keyword evidence="2 4" id="KW-0396">Initiation factor</keyword>
<evidence type="ECO:0000313" key="5">
    <source>
        <dbReference type="EMBL" id="GFH55054.1"/>
    </source>
</evidence>
<dbReference type="Proteomes" id="UP001054902">
    <property type="component" value="Unassembled WGS sequence"/>
</dbReference>
<gene>
    <name evidence="5" type="ORF">CTEN210_11530</name>
</gene>
<dbReference type="InterPro" id="IPR019382">
    <property type="entry name" value="eIF3l"/>
</dbReference>
<comment type="subunit">
    <text evidence="4">Component of the eukaryotic translation initiation factor 3 (eIF-3) complex.</text>
</comment>
<dbReference type="GO" id="GO:0033290">
    <property type="term" value="C:eukaryotic 48S preinitiation complex"/>
    <property type="evidence" value="ECO:0007669"/>
    <property type="project" value="UniProtKB-UniRule"/>
</dbReference>
<dbReference type="GO" id="GO:0005852">
    <property type="term" value="C:eukaryotic translation initiation factor 3 complex"/>
    <property type="evidence" value="ECO:0007669"/>
    <property type="project" value="UniProtKB-UniRule"/>
</dbReference>
<sequence>MSTEEFLPDALKDFIFDLHDSVRTSQIPVEQQNLYNGTFRELTSKYFEKSAWPSTEAVSVECGGDEVFLAVYKELTLRHLHSITRPNGRDRVEGWKVYEALFDTIISEAEKENAMNDAPLFLLPEWAFDMMHEFLYQFQGFCQFRTGVFANASKYAPGGISEGKQPPKHITENLEVLSQNKDAWAVQKVMYYLARFIEIGSADKAAAAYQYLAIFAAVTLSRLECLLGDYSSSLSALDTISSKFIVEPPRGSDSDVKAMTAEEIVESVFAAKVSMTYHAGVAYLMLRRYKDACNVLGDMCATMRRGFKSGVYRKIVGIEQHTKLYDRMIALLAIITHVTPSYGLVDESVSNAVRERHGNQLSKIEAGEEGYEDLFMYACPKFISPSVPKYEDALTKGSSTGHDAAYKLQINHFMNEMSNQQTLMKLRSYMKLYTSISVEKLQKMVQEDDFESLLLSYKQKTYQVEDSEDGVVRGSVMDIHYFIKDGIIHVDEAEKQNRFETYFMSQIAQSTDIRKNVGSISVQI</sequence>
<proteinExistence type="inferred from homology"/>
<evidence type="ECO:0000256" key="2">
    <source>
        <dbReference type="ARBA" id="ARBA00022540"/>
    </source>
</evidence>
<comment type="function">
    <text evidence="4">Component of the eukaryotic translation initiation factor 3 (eIF-3) complex, which is involved in protein synthesis of a specialized repertoire of mRNAs and, together with other initiation factors, stimulates binding of mRNA and methionyl-tRNAi to the 40S ribosome. The eIF-3 complex specifically targets and initiates translation of a subset of mRNAs involved in cell proliferation.</text>
</comment>
<dbReference type="GO" id="GO:0003743">
    <property type="term" value="F:translation initiation factor activity"/>
    <property type="evidence" value="ECO:0007669"/>
    <property type="project" value="UniProtKB-UniRule"/>
</dbReference>
<comment type="similarity">
    <text evidence="4">Belongs to the eIF-3 subunit L family.</text>
</comment>
<evidence type="ECO:0000256" key="4">
    <source>
        <dbReference type="HAMAP-Rule" id="MF_03011"/>
    </source>
</evidence>
<comment type="caution">
    <text evidence="5">The sequence shown here is derived from an EMBL/GenBank/DDBJ whole genome shotgun (WGS) entry which is preliminary data.</text>
</comment>
<keyword evidence="6" id="KW-1185">Reference proteome</keyword>
<dbReference type="Pfam" id="PF10255">
    <property type="entry name" value="Paf67"/>
    <property type="match status" value="1"/>
</dbReference>
<dbReference type="HAMAP" id="MF_03011">
    <property type="entry name" value="eIF3l"/>
    <property type="match status" value="1"/>
</dbReference>
<evidence type="ECO:0000256" key="3">
    <source>
        <dbReference type="ARBA" id="ARBA00022917"/>
    </source>
</evidence>
<dbReference type="PANTHER" id="PTHR13242">
    <property type="entry name" value="EUKARYOTIC TRANSLATION INITIATION FACTOR 3"/>
    <property type="match status" value="1"/>
</dbReference>
<reference evidence="5 6" key="1">
    <citation type="journal article" date="2021" name="Sci. Rep.">
        <title>The genome of the diatom Chaetoceros tenuissimus carries an ancient integrated fragment of an extant virus.</title>
        <authorList>
            <person name="Hongo Y."/>
            <person name="Kimura K."/>
            <person name="Takaki Y."/>
            <person name="Yoshida Y."/>
            <person name="Baba S."/>
            <person name="Kobayashi G."/>
            <person name="Nagasaki K."/>
            <person name="Hano T."/>
            <person name="Tomaru Y."/>
        </authorList>
    </citation>
    <scope>NUCLEOTIDE SEQUENCE [LARGE SCALE GENOMIC DNA]</scope>
    <source>
        <strain evidence="5 6">NIES-3715</strain>
    </source>
</reference>
<keyword evidence="3 4" id="KW-0648">Protein biosynthesis</keyword>
<keyword evidence="1 4" id="KW-0963">Cytoplasm</keyword>
<dbReference type="GO" id="GO:0016282">
    <property type="term" value="C:eukaryotic 43S preinitiation complex"/>
    <property type="evidence" value="ECO:0007669"/>
    <property type="project" value="UniProtKB-UniRule"/>
</dbReference>
<protein>
    <recommendedName>
        <fullName evidence="4">Eukaryotic translation initiation factor 3 subunit L</fullName>
        <shortName evidence="4">eIF3l</shortName>
    </recommendedName>
</protein>
<dbReference type="EMBL" id="BLLK01000047">
    <property type="protein sequence ID" value="GFH55054.1"/>
    <property type="molecule type" value="Genomic_DNA"/>
</dbReference>
<dbReference type="PANTHER" id="PTHR13242:SF0">
    <property type="entry name" value="EUKARYOTIC TRANSLATION INITIATION FACTOR 3 SUBUNIT L"/>
    <property type="match status" value="1"/>
</dbReference>
<organism evidence="5 6">
    <name type="scientific">Chaetoceros tenuissimus</name>
    <dbReference type="NCBI Taxonomy" id="426638"/>
    <lineage>
        <taxon>Eukaryota</taxon>
        <taxon>Sar</taxon>
        <taxon>Stramenopiles</taxon>
        <taxon>Ochrophyta</taxon>
        <taxon>Bacillariophyta</taxon>
        <taxon>Coscinodiscophyceae</taxon>
        <taxon>Chaetocerotophycidae</taxon>
        <taxon>Chaetocerotales</taxon>
        <taxon>Chaetocerotaceae</taxon>
        <taxon>Chaetoceros</taxon>
    </lineage>
</organism>
<comment type="subcellular location">
    <subcellularLocation>
        <location evidence="4">Cytoplasm</location>
    </subcellularLocation>
</comment>
<accession>A0AAD3H9M3</accession>